<name>A0A3N4VYL8_9PAST</name>
<dbReference type="Proteomes" id="UP000281691">
    <property type="component" value="Unassembled WGS sequence"/>
</dbReference>
<sequence>MNFNDILSTVLNTAKQSAENMRKPSENTADTINKIGGGTALVGILSMILGRNGGASLTKLGSLAVLGNIAYQAYQAYQQNQANSQHLTATDFEQNTVHSEEKSTLILRTMIAAALSDGELDDNEQALIEREAGNDPQLQQWLINEIQHPISITEIAQLVGNNIALASQVYLAARVVCKDLSRKEIIFLSQLADALKLDEALVEQLEKQAEN</sequence>
<proteinExistence type="predicted"/>
<dbReference type="Gene3D" id="1.10.3680.10">
    <property type="entry name" value="TerB-like"/>
    <property type="match status" value="1"/>
</dbReference>
<organism evidence="1 2">
    <name type="scientific">Vespertiliibacter pulmonis</name>
    <dbReference type="NCBI Taxonomy" id="1443036"/>
    <lineage>
        <taxon>Bacteria</taxon>
        <taxon>Pseudomonadati</taxon>
        <taxon>Pseudomonadota</taxon>
        <taxon>Gammaproteobacteria</taxon>
        <taxon>Pasteurellales</taxon>
        <taxon>Pasteurellaceae</taxon>
        <taxon>Vespertiliibacter</taxon>
    </lineage>
</organism>
<accession>A0A3N4VYL8</accession>
<dbReference type="EMBL" id="RKQP01000001">
    <property type="protein sequence ID" value="RPE86433.1"/>
    <property type="molecule type" value="Genomic_DNA"/>
</dbReference>
<keyword evidence="2" id="KW-1185">Reference proteome</keyword>
<dbReference type="Pfam" id="PF04391">
    <property type="entry name" value="DUF533"/>
    <property type="match status" value="1"/>
</dbReference>
<evidence type="ECO:0000313" key="2">
    <source>
        <dbReference type="Proteomes" id="UP000281691"/>
    </source>
</evidence>
<gene>
    <name evidence="1" type="ORF">EDC46_0835</name>
</gene>
<comment type="caution">
    <text evidence="1">The sequence shown here is derived from an EMBL/GenBank/DDBJ whole genome shotgun (WGS) entry which is preliminary data.</text>
</comment>
<dbReference type="OrthoDB" id="5459344at2"/>
<evidence type="ECO:0000313" key="1">
    <source>
        <dbReference type="EMBL" id="RPE86433.1"/>
    </source>
</evidence>
<dbReference type="SUPFAM" id="SSF158682">
    <property type="entry name" value="TerB-like"/>
    <property type="match status" value="1"/>
</dbReference>
<dbReference type="RefSeq" id="WP_124210963.1">
    <property type="nucleotide sequence ID" value="NZ_CP016615.1"/>
</dbReference>
<dbReference type="AlphaFoldDB" id="A0A3N4VYL8"/>
<dbReference type="InterPro" id="IPR029024">
    <property type="entry name" value="TerB-like"/>
</dbReference>
<dbReference type="InterPro" id="IPR007486">
    <property type="entry name" value="YebE"/>
</dbReference>
<protein>
    <submittedName>
        <fullName evidence="1">Uncharacterized membrane protein YebE (DUF533 family)</fullName>
    </submittedName>
</protein>
<reference evidence="1 2" key="1">
    <citation type="submission" date="2018-11" db="EMBL/GenBank/DDBJ databases">
        <title>Genomic Encyclopedia of Type Strains, Phase IV (KMG-IV): sequencing the most valuable type-strain genomes for metagenomic binning, comparative biology and taxonomic classification.</title>
        <authorList>
            <person name="Goeker M."/>
        </authorList>
    </citation>
    <scope>NUCLEOTIDE SEQUENCE [LARGE SCALE GENOMIC DNA]</scope>
    <source>
        <strain evidence="1 2">DSM 27238</strain>
    </source>
</reference>
<dbReference type="CDD" id="cd07178">
    <property type="entry name" value="terB_like_YebE"/>
    <property type="match status" value="1"/>
</dbReference>